<dbReference type="Proteomes" id="UP001272515">
    <property type="component" value="Unassembled WGS sequence"/>
</dbReference>
<evidence type="ECO:0000256" key="7">
    <source>
        <dbReference type="ARBA" id="ARBA00016549"/>
    </source>
</evidence>
<organism evidence="13 14">
    <name type="scientific">Veillonella absiana</name>
    <dbReference type="NCBI Taxonomy" id="3079305"/>
    <lineage>
        <taxon>Bacteria</taxon>
        <taxon>Bacillati</taxon>
        <taxon>Bacillota</taxon>
        <taxon>Negativicutes</taxon>
        <taxon>Veillonellales</taxon>
        <taxon>Veillonellaceae</taxon>
        <taxon>Veillonella</taxon>
    </lineage>
</organism>
<evidence type="ECO:0000256" key="5">
    <source>
        <dbReference type="ARBA" id="ARBA00012213"/>
    </source>
</evidence>
<evidence type="ECO:0000256" key="8">
    <source>
        <dbReference type="ARBA" id="ARBA00025046"/>
    </source>
</evidence>
<evidence type="ECO:0000313" key="14">
    <source>
        <dbReference type="Proteomes" id="UP001272515"/>
    </source>
</evidence>
<dbReference type="EC" id="4.1.3.17" evidence="5"/>
<dbReference type="Pfam" id="PF03737">
    <property type="entry name" value="RraA-like"/>
    <property type="match status" value="1"/>
</dbReference>
<evidence type="ECO:0000256" key="9">
    <source>
        <dbReference type="ARBA" id="ARBA00029596"/>
    </source>
</evidence>
<gene>
    <name evidence="13" type="ORF">RVY80_01425</name>
</gene>
<comment type="catalytic activity">
    <reaction evidence="12">
        <text>oxaloacetate + H(+) = pyruvate + CO2</text>
        <dbReference type="Rhea" id="RHEA:15641"/>
        <dbReference type="ChEBI" id="CHEBI:15361"/>
        <dbReference type="ChEBI" id="CHEBI:15378"/>
        <dbReference type="ChEBI" id="CHEBI:16452"/>
        <dbReference type="ChEBI" id="CHEBI:16526"/>
        <dbReference type="EC" id="4.1.1.112"/>
    </reaction>
</comment>
<comment type="catalytic activity">
    <reaction evidence="1">
        <text>4-hydroxy-4-methyl-2-oxoglutarate = 2 pyruvate</text>
        <dbReference type="Rhea" id="RHEA:22748"/>
        <dbReference type="ChEBI" id="CHEBI:15361"/>
        <dbReference type="ChEBI" id="CHEBI:58276"/>
        <dbReference type="EC" id="4.1.3.17"/>
    </reaction>
</comment>
<comment type="function">
    <text evidence="8">Catalyzes the aldol cleavage of 4-hydroxy-4-methyl-2-oxoglutarate (HMG) into 2 molecules of pyruvate. Also contains a secondary oxaloacetate (OAA) decarboxylase activity due to the common pyruvate enolate transition state formed following C-C bond cleavage in the retro-aldol and decarboxylation reactions.</text>
</comment>
<evidence type="ECO:0000256" key="10">
    <source>
        <dbReference type="ARBA" id="ARBA00030169"/>
    </source>
</evidence>
<evidence type="ECO:0000256" key="6">
    <source>
        <dbReference type="ARBA" id="ARBA00012947"/>
    </source>
</evidence>
<dbReference type="EMBL" id="JAWJZB010000001">
    <property type="protein sequence ID" value="MDV5087515.1"/>
    <property type="molecule type" value="Genomic_DNA"/>
</dbReference>
<evidence type="ECO:0000256" key="2">
    <source>
        <dbReference type="ARBA" id="ARBA00001968"/>
    </source>
</evidence>
<evidence type="ECO:0000256" key="12">
    <source>
        <dbReference type="ARBA" id="ARBA00047973"/>
    </source>
</evidence>
<comment type="similarity">
    <text evidence="3">Belongs to the class II aldolase/RraA-like family.</text>
</comment>
<dbReference type="InterPro" id="IPR005493">
    <property type="entry name" value="RraA/RraA-like"/>
</dbReference>
<name>A0ABU3Z6H9_9FIRM</name>
<evidence type="ECO:0000256" key="1">
    <source>
        <dbReference type="ARBA" id="ARBA00001342"/>
    </source>
</evidence>
<dbReference type="PANTHER" id="PTHR33254">
    <property type="entry name" value="4-HYDROXY-4-METHYL-2-OXOGLUTARATE ALDOLASE 3-RELATED"/>
    <property type="match status" value="1"/>
</dbReference>
<reference evidence="13 14" key="1">
    <citation type="submission" date="2023-10" db="EMBL/GenBank/DDBJ databases">
        <title>Veillonella sp. nov., isolated from a pig farm feces dump.</title>
        <authorList>
            <person name="Chang Y.-H."/>
        </authorList>
    </citation>
    <scope>NUCLEOTIDE SEQUENCE [LARGE SCALE GENOMIC DNA]</scope>
    <source>
        <strain evidence="13 14">YH-vei2233</strain>
    </source>
</reference>
<dbReference type="EC" id="4.1.1.112" evidence="6"/>
<dbReference type="SUPFAM" id="SSF89562">
    <property type="entry name" value="RraA-like"/>
    <property type="match status" value="1"/>
</dbReference>
<proteinExistence type="inferred from homology"/>
<sequence length="247" mass="26689">MITINPNKASLTTTQLEALKPLSSCVLSDALDVVLGRLSPAEQPVHIGGCLPGGIQEIRHYDTPMIGTATTIYAPNGTSLPLHLAMATHAQDHILIISIDECTNVAYMGDIQALLSARNHCSGIVIDGYIRDRQGIAELDMPVFSRGSLPKRPTKEELGGINVPIQIGDTHINPGDIIFGDTDGVVIIPATLLALVIDEAIKKEESDNNRKNKVAQFNFANAHTTLDYIDIMTKDVADFVKTNQDKL</sequence>
<comment type="subunit">
    <text evidence="4">Homotrimer.</text>
</comment>
<evidence type="ECO:0000313" key="13">
    <source>
        <dbReference type="EMBL" id="MDV5087515.1"/>
    </source>
</evidence>
<keyword evidence="14" id="KW-1185">Reference proteome</keyword>
<dbReference type="InterPro" id="IPR036704">
    <property type="entry name" value="RraA/RraA-like_sf"/>
</dbReference>
<dbReference type="CDD" id="cd16841">
    <property type="entry name" value="RraA_family"/>
    <property type="match status" value="1"/>
</dbReference>
<comment type="cofactor">
    <cofactor evidence="2">
        <name>a divalent metal cation</name>
        <dbReference type="ChEBI" id="CHEBI:60240"/>
    </cofactor>
</comment>
<evidence type="ECO:0000256" key="11">
    <source>
        <dbReference type="ARBA" id="ARBA00032305"/>
    </source>
</evidence>
<dbReference type="RefSeq" id="WP_317329356.1">
    <property type="nucleotide sequence ID" value="NZ_JAWJZA010000017.1"/>
</dbReference>
<evidence type="ECO:0000256" key="3">
    <source>
        <dbReference type="ARBA" id="ARBA00008621"/>
    </source>
</evidence>
<evidence type="ECO:0000256" key="4">
    <source>
        <dbReference type="ARBA" id="ARBA00011233"/>
    </source>
</evidence>
<dbReference type="Gene3D" id="3.50.30.40">
    <property type="entry name" value="Ribonuclease E inhibitor RraA/RraA-like"/>
    <property type="match status" value="1"/>
</dbReference>
<dbReference type="PANTHER" id="PTHR33254:SF4">
    <property type="entry name" value="4-HYDROXY-4-METHYL-2-OXOGLUTARATE ALDOLASE 3-RELATED"/>
    <property type="match status" value="1"/>
</dbReference>
<protein>
    <recommendedName>
        <fullName evidence="7">Putative 4-hydroxy-4-methyl-2-oxoglutarate aldolase</fullName>
        <ecNumber evidence="6">4.1.1.112</ecNumber>
        <ecNumber evidence="5">4.1.3.17</ecNumber>
    </recommendedName>
    <alternativeName>
        <fullName evidence="11">Oxaloacetate decarboxylase</fullName>
    </alternativeName>
    <alternativeName>
        <fullName evidence="9">Regulator of ribonuclease activity homolog</fullName>
    </alternativeName>
    <alternativeName>
        <fullName evidence="10">RraA-like protein</fullName>
    </alternativeName>
</protein>
<comment type="caution">
    <text evidence="13">The sequence shown here is derived from an EMBL/GenBank/DDBJ whole genome shotgun (WGS) entry which is preliminary data.</text>
</comment>
<accession>A0ABU3Z6H9</accession>